<keyword evidence="6" id="KW-1185">Reference proteome</keyword>
<sequence>LEYETFKMKRATCTVSKTADIQMNYSEEQEEIMIAKGWQAHVKAGKPYQGYLGQGLTKFVFRGRYNNEDCAIVQCKSVRATEAENIVDLEGEYQTLHLSQYFLDSFYERAKNYGVDDLPSIGMKWNISTAFIGKLTEKLPDAPGKDEPDSRSLVFSVFMVLPLLPSGALCREVKFSGSEEVGLNPDSLGCAVDAYAHHIAVDSMYEVVISDIQGIITPDRTIIFFDPQSHTWDSGYWDHGQSAITEFLKSHKCNKHCRALGLDTELPPLSNTNRKGPLRIGFED</sequence>
<evidence type="ECO:0000256" key="1">
    <source>
        <dbReference type="ARBA" id="ARBA00022527"/>
    </source>
</evidence>
<accession>A0A0D0A339</accession>
<keyword evidence="3" id="KW-0418">Kinase</keyword>
<dbReference type="InterPro" id="IPR011009">
    <property type="entry name" value="Kinase-like_dom_sf"/>
</dbReference>
<evidence type="ECO:0000256" key="3">
    <source>
        <dbReference type="ARBA" id="ARBA00022777"/>
    </source>
</evidence>
<dbReference type="GO" id="GO:0004674">
    <property type="term" value="F:protein serine/threonine kinase activity"/>
    <property type="evidence" value="ECO:0007669"/>
    <property type="project" value="UniProtKB-KW"/>
</dbReference>
<organism evidence="5 6">
    <name type="scientific">Suillus luteus UH-Slu-Lm8-n1</name>
    <dbReference type="NCBI Taxonomy" id="930992"/>
    <lineage>
        <taxon>Eukaryota</taxon>
        <taxon>Fungi</taxon>
        <taxon>Dikarya</taxon>
        <taxon>Basidiomycota</taxon>
        <taxon>Agaricomycotina</taxon>
        <taxon>Agaricomycetes</taxon>
        <taxon>Agaricomycetidae</taxon>
        <taxon>Boletales</taxon>
        <taxon>Suillineae</taxon>
        <taxon>Suillaceae</taxon>
        <taxon>Suillus</taxon>
    </lineage>
</organism>
<keyword evidence="1" id="KW-0723">Serine/threonine-protein kinase</keyword>
<dbReference type="Pfam" id="PF02816">
    <property type="entry name" value="Alpha_kinase"/>
    <property type="match status" value="1"/>
</dbReference>
<dbReference type="CDD" id="cd04515">
    <property type="entry name" value="Alpha_kinase"/>
    <property type="match status" value="1"/>
</dbReference>
<dbReference type="STRING" id="930992.A0A0D0A339"/>
<evidence type="ECO:0000313" key="5">
    <source>
        <dbReference type="EMBL" id="KIK32619.1"/>
    </source>
</evidence>
<proteinExistence type="predicted"/>
<feature type="non-terminal residue" evidence="5">
    <location>
        <position position="284"/>
    </location>
</feature>
<evidence type="ECO:0000256" key="2">
    <source>
        <dbReference type="ARBA" id="ARBA00022679"/>
    </source>
</evidence>
<evidence type="ECO:0000313" key="6">
    <source>
        <dbReference type="Proteomes" id="UP000054485"/>
    </source>
</evidence>
<dbReference type="PROSITE" id="PS51158">
    <property type="entry name" value="ALPHA_KINASE"/>
    <property type="match status" value="1"/>
</dbReference>
<dbReference type="Proteomes" id="UP000054485">
    <property type="component" value="Unassembled WGS sequence"/>
</dbReference>
<dbReference type="EMBL" id="KN836168">
    <property type="protein sequence ID" value="KIK32619.1"/>
    <property type="molecule type" value="Genomic_DNA"/>
</dbReference>
<dbReference type="Gene3D" id="3.20.200.10">
    <property type="entry name" value="MHCK/EF2 kinase"/>
    <property type="match status" value="1"/>
</dbReference>
<dbReference type="AlphaFoldDB" id="A0A0D0A339"/>
<evidence type="ECO:0000259" key="4">
    <source>
        <dbReference type="PROSITE" id="PS51158"/>
    </source>
</evidence>
<protein>
    <recommendedName>
        <fullName evidence="4">Alpha-type protein kinase domain-containing protein</fullName>
    </recommendedName>
</protein>
<dbReference type="OrthoDB" id="301415at2759"/>
<keyword evidence="2" id="KW-0808">Transferase</keyword>
<feature type="domain" description="Alpha-type protein kinase" evidence="4">
    <location>
        <begin position="17"/>
        <end position="265"/>
    </location>
</feature>
<reference evidence="6" key="2">
    <citation type="submission" date="2015-01" db="EMBL/GenBank/DDBJ databases">
        <title>Evolutionary Origins and Diversification of the Mycorrhizal Mutualists.</title>
        <authorList>
            <consortium name="DOE Joint Genome Institute"/>
            <consortium name="Mycorrhizal Genomics Consortium"/>
            <person name="Kohler A."/>
            <person name="Kuo A."/>
            <person name="Nagy L.G."/>
            <person name="Floudas D."/>
            <person name="Copeland A."/>
            <person name="Barry K.W."/>
            <person name="Cichocki N."/>
            <person name="Veneault-Fourrey C."/>
            <person name="LaButti K."/>
            <person name="Lindquist E.A."/>
            <person name="Lipzen A."/>
            <person name="Lundell T."/>
            <person name="Morin E."/>
            <person name="Murat C."/>
            <person name="Riley R."/>
            <person name="Ohm R."/>
            <person name="Sun H."/>
            <person name="Tunlid A."/>
            <person name="Henrissat B."/>
            <person name="Grigoriev I.V."/>
            <person name="Hibbett D.S."/>
            <person name="Martin F."/>
        </authorList>
    </citation>
    <scope>NUCLEOTIDE SEQUENCE [LARGE SCALE GENOMIC DNA]</scope>
    <source>
        <strain evidence="6">UH-Slu-Lm8-n1</strain>
    </source>
</reference>
<dbReference type="GO" id="GO:0005524">
    <property type="term" value="F:ATP binding"/>
    <property type="evidence" value="ECO:0007669"/>
    <property type="project" value="InterPro"/>
</dbReference>
<dbReference type="SUPFAM" id="SSF56112">
    <property type="entry name" value="Protein kinase-like (PK-like)"/>
    <property type="match status" value="1"/>
</dbReference>
<dbReference type="InterPro" id="IPR004166">
    <property type="entry name" value="a-kinase_dom"/>
</dbReference>
<dbReference type="InParanoid" id="A0A0D0A339"/>
<dbReference type="HOGENOM" id="CLU_060149_1_0_1"/>
<gene>
    <name evidence="5" type="ORF">CY34DRAFT_101052</name>
</gene>
<name>A0A0D0A339_9AGAM</name>
<reference evidence="5 6" key="1">
    <citation type="submission" date="2014-04" db="EMBL/GenBank/DDBJ databases">
        <authorList>
            <consortium name="DOE Joint Genome Institute"/>
            <person name="Kuo A."/>
            <person name="Ruytinx J."/>
            <person name="Rineau F."/>
            <person name="Colpaert J."/>
            <person name="Kohler A."/>
            <person name="Nagy L.G."/>
            <person name="Floudas D."/>
            <person name="Copeland A."/>
            <person name="Barry K.W."/>
            <person name="Cichocki N."/>
            <person name="Veneault-Fourrey C."/>
            <person name="LaButti K."/>
            <person name="Lindquist E.A."/>
            <person name="Lipzen A."/>
            <person name="Lundell T."/>
            <person name="Morin E."/>
            <person name="Murat C."/>
            <person name="Sun H."/>
            <person name="Tunlid A."/>
            <person name="Henrissat B."/>
            <person name="Grigoriev I.V."/>
            <person name="Hibbett D.S."/>
            <person name="Martin F."/>
            <person name="Nordberg H.P."/>
            <person name="Cantor M.N."/>
            <person name="Hua S.X."/>
        </authorList>
    </citation>
    <scope>NUCLEOTIDE SEQUENCE [LARGE SCALE GENOMIC DNA]</scope>
    <source>
        <strain evidence="5 6">UH-Slu-Lm8-n1</strain>
    </source>
</reference>